<reference evidence="9" key="1">
    <citation type="submission" date="2023-02" db="EMBL/GenBank/DDBJ databases">
        <title>Identification and recombinant expression of a fungal hydrolase from Papiliotrema laurentii that hydrolyzes apple cutin and clears colloidal polyester polyurethane.</title>
        <authorList>
            <consortium name="DOE Joint Genome Institute"/>
            <person name="Roman V.A."/>
            <person name="Bojanowski C."/>
            <person name="Crable B.R."/>
            <person name="Wagner D.N."/>
            <person name="Hung C.S."/>
            <person name="Nadeau L.J."/>
            <person name="Schratz L."/>
            <person name="Haridas S."/>
            <person name="Pangilinan J."/>
            <person name="Lipzen A."/>
            <person name="Na H."/>
            <person name="Yan M."/>
            <person name="Ng V."/>
            <person name="Grigoriev I.V."/>
            <person name="Spatafora J.W."/>
            <person name="Barlow D."/>
            <person name="Biffinger J."/>
            <person name="Kelley-Loughnane N."/>
            <person name="Varaljay V.A."/>
            <person name="Crookes-Goodson W.J."/>
        </authorList>
    </citation>
    <scope>NUCLEOTIDE SEQUENCE</scope>
    <source>
        <strain evidence="9">5307AH</strain>
    </source>
</reference>
<feature type="transmembrane region" description="Helical" evidence="8">
    <location>
        <begin position="7"/>
        <end position="25"/>
    </location>
</feature>
<evidence type="ECO:0000256" key="6">
    <source>
        <dbReference type="ARBA" id="ARBA00050768"/>
    </source>
</evidence>
<feature type="compositionally biased region" description="Polar residues" evidence="7">
    <location>
        <begin position="282"/>
        <end position="296"/>
    </location>
</feature>
<evidence type="ECO:0000256" key="3">
    <source>
        <dbReference type="ARBA" id="ARBA00022989"/>
    </source>
</evidence>
<feature type="transmembrane region" description="Helical" evidence="8">
    <location>
        <begin position="70"/>
        <end position="88"/>
    </location>
</feature>
<dbReference type="InterPro" id="IPR051415">
    <property type="entry name" value="LAAT-1"/>
</dbReference>
<protein>
    <submittedName>
        <fullName evidence="9">Vacuolar membrane protein</fullName>
    </submittedName>
</protein>
<feature type="region of interest" description="Disordered" evidence="7">
    <location>
        <begin position="240"/>
        <end position="352"/>
    </location>
</feature>
<feature type="region of interest" description="Disordered" evidence="7">
    <location>
        <begin position="383"/>
        <end position="402"/>
    </location>
</feature>
<gene>
    <name evidence="9" type="ORF">DB88DRAFT_487097</name>
</gene>
<dbReference type="Gene3D" id="1.20.1280.290">
    <property type="match status" value="2"/>
</dbReference>
<feature type="region of interest" description="Disordered" evidence="7">
    <location>
        <begin position="655"/>
        <end position="689"/>
    </location>
</feature>
<proteinExistence type="inferred from homology"/>
<evidence type="ECO:0000256" key="5">
    <source>
        <dbReference type="ARBA" id="ARBA00038039"/>
    </source>
</evidence>
<comment type="similarity">
    <text evidence="5">Belongs to the laat-1 family.</text>
</comment>
<accession>A0AAD9FRJ2</accession>
<dbReference type="AlphaFoldDB" id="A0AAD9FRJ2"/>
<comment type="subcellular location">
    <subcellularLocation>
        <location evidence="1">Membrane</location>
        <topology evidence="1">Multi-pass membrane protein</topology>
    </subcellularLocation>
</comment>
<dbReference type="PANTHER" id="PTHR16201">
    <property type="entry name" value="SEVEN TRANSMEMBRANE PROTEIN 1-RELATED"/>
    <property type="match status" value="1"/>
</dbReference>
<sequence>MIPQNELAGYMGYLSIAFWLCAQLPQVFKNASLQSCEGLALPFLVNWLFGDITNFIGCVLTDQLPFQTYLAAYFCVIDFTLLVQFFHYKPSKPISIHPHVHVHHTHPHSAYSTFTPGVNSAASLHASLILPRRTSSRPGTSRTRSTSSPAVQSLTVSPLHTHRDHHLPHHEVVEETASPHTATSKRTSSTVRPKIQRASTTHGSSSTLLESPGWGFHTDGSYAALYEAALDVARVAERVNSRNLRRSQSRRRRLSRQPTANGEECSDGEGEPAPGMIDSFHSEMSTWTRRTGTTSPGEGEDGRMTMSTPILGRRGSEAAAGEGRGRSLKRTAGTLEAAMGTSSTPSEQEDQAMPLATAHTHTGHGHSVGASVGEGGVFADMTQRKRDKSRSLSLARGSSGRGGRRAAGVAFMSLGLIARGWFGTMDPTVPVWTLDHRAPPRATGVVLAATASDAVYAPYRHLPVHSIPGASARIDSEPLELFFVSEDQEKRPHIPLPNQPASYERMIGRISAWCCTTLYLTSRLPQIWKNFRRRSVEGLSILLFLFAFCGNLFYVFSILLNPSGNADPADAGHYLLESLPYLLGSGGTLVFDLTIMIQSAMYGSAPPVPILDETHKRLRLPGRRRWNSSRHLEEGSIVTGVSVPADRAERAPLLLAPSGSGIPQSRERSWSPDVTIRMTPSSAVAPGEG</sequence>
<keyword evidence="2 8" id="KW-0812">Transmembrane</keyword>
<dbReference type="SMART" id="SM00679">
    <property type="entry name" value="CTNS"/>
    <property type="match status" value="2"/>
</dbReference>
<feature type="region of interest" description="Disordered" evidence="7">
    <location>
        <begin position="170"/>
        <end position="213"/>
    </location>
</feature>
<evidence type="ECO:0000256" key="8">
    <source>
        <dbReference type="SAM" id="Phobius"/>
    </source>
</evidence>
<evidence type="ECO:0000256" key="1">
    <source>
        <dbReference type="ARBA" id="ARBA00004141"/>
    </source>
</evidence>
<dbReference type="InterPro" id="IPR006603">
    <property type="entry name" value="PQ-loop_rpt"/>
</dbReference>
<evidence type="ECO:0000256" key="4">
    <source>
        <dbReference type="ARBA" id="ARBA00023136"/>
    </source>
</evidence>
<dbReference type="FunFam" id="1.20.1280.290:FF:000009">
    <property type="entry name" value="PQ loop repeat family protein"/>
    <property type="match status" value="1"/>
</dbReference>
<dbReference type="GO" id="GO:0015174">
    <property type="term" value="F:basic amino acid transmembrane transporter activity"/>
    <property type="evidence" value="ECO:0007669"/>
    <property type="project" value="TreeGrafter"/>
</dbReference>
<feature type="transmembrane region" description="Helical" evidence="8">
    <location>
        <begin position="539"/>
        <end position="559"/>
    </location>
</feature>
<feature type="region of interest" description="Disordered" evidence="7">
    <location>
        <begin position="132"/>
        <end position="156"/>
    </location>
</feature>
<dbReference type="PANTHER" id="PTHR16201:SF34">
    <property type="entry name" value="LYSOSOMAL AMINO ACID TRANSPORTER 1"/>
    <property type="match status" value="1"/>
</dbReference>
<dbReference type="Pfam" id="PF04193">
    <property type="entry name" value="PQ-loop"/>
    <property type="match status" value="2"/>
</dbReference>
<evidence type="ECO:0000313" key="9">
    <source>
        <dbReference type="EMBL" id="KAK1924858.1"/>
    </source>
</evidence>
<dbReference type="Proteomes" id="UP001182556">
    <property type="component" value="Unassembled WGS sequence"/>
</dbReference>
<evidence type="ECO:0000313" key="10">
    <source>
        <dbReference type="Proteomes" id="UP001182556"/>
    </source>
</evidence>
<organism evidence="9 10">
    <name type="scientific">Papiliotrema laurentii</name>
    <name type="common">Cryptococcus laurentii</name>
    <dbReference type="NCBI Taxonomy" id="5418"/>
    <lineage>
        <taxon>Eukaryota</taxon>
        <taxon>Fungi</taxon>
        <taxon>Dikarya</taxon>
        <taxon>Basidiomycota</taxon>
        <taxon>Agaricomycotina</taxon>
        <taxon>Tremellomycetes</taxon>
        <taxon>Tremellales</taxon>
        <taxon>Rhynchogastremaceae</taxon>
        <taxon>Papiliotrema</taxon>
    </lineage>
</organism>
<dbReference type="FunFam" id="1.20.1280.290:FF:000028">
    <property type="entry name" value="Vacuolar membrane protein, putative"/>
    <property type="match status" value="1"/>
</dbReference>
<comment type="caution">
    <text evidence="9">The sequence shown here is derived from an EMBL/GenBank/DDBJ whole genome shotgun (WGS) entry which is preliminary data.</text>
</comment>
<keyword evidence="10" id="KW-1185">Reference proteome</keyword>
<feature type="compositionally biased region" description="Low complexity" evidence="7">
    <location>
        <begin position="132"/>
        <end position="149"/>
    </location>
</feature>
<comment type="catalytic activity">
    <reaction evidence="6">
        <text>L-histidine(out) + L-arginine(in) = L-histidine(in) + L-arginine(out)</text>
        <dbReference type="Rhea" id="RHEA:71063"/>
        <dbReference type="ChEBI" id="CHEBI:32682"/>
        <dbReference type="ChEBI" id="CHEBI:57595"/>
    </reaction>
</comment>
<feature type="transmembrane region" description="Helical" evidence="8">
    <location>
        <begin position="579"/>
        <end position="597"/>
    </location>
</feature>
<feature type="compositionally biased region" description="Basic residues" evidence="7">
    <location>
        <begin position="243"/>
        <end position="255"/>
    </location>
</feature>
<dbReference type="GO" id="GO:0000329">
    <property type="term" value="C:fungal-type vacuole membrane"/>
    <property type="evidence" value="ECO:0007669"/>
    <property type="project" value="TreeGrafter"/>
</dbReference>
<dbReference type="GO" id="GO:0034488">
    <property type="term" value="P:basic amino acid transmembrane export from vacuole"/>
    <property type="evidence" value="ECO:0007669"/>
    <property type="project" value="TreeGrafter"/>
</dbReference>
<dbReference type="EMBL" id="JAODAN010000004">
    <property type="protein sequence ID" value="KAK1924858.1"/>
    <property type="molecule type" value="Genomic_DNA"/>
</dbReference>
<keyword evidence="3 8" id="KW-1133">Transmembrane helix</keyword>
<evidence type="ECO:0000256" key="7">
    <source>
        <dbReference type="SAM" id="MobiDB-lite"/>
    </source>
</evidence>
<keyword evidence="4 8" id="KW-0472">Membrane</keyword>
<name>A0AAD9FRJ2_PAPLA</name>
<feature type="compositionally biased region" description="Polar residues" evidence="7">
    <location>
        <begin position="178"/>
        <end position="209"/>
    </location>
</feature>
<evidence type="ECO:0000256" key="2">
    <source>
        <dbReference type="ARBA" id="ARBA00022692"/>
    </source>
</evidence>